<feature type="domain" description="D-isomer specific 2-hydroxyacid dehydrogenase NAD-binding" evidence="6">
    <location>
        <begin position="115"/>
        <end position="289"/>
    </location>
</feature>
<dbReference type="SUPFAM" id="SSF52283">
    <property type="entry name" value="Formate/glycerate dehydrogenase catalytic domain-like"/>
    <property type="match status" value="1"/>
</dbReference>
<evidence type="ECO:0000259" key="5">
    <source>
        <dbReference type="Pfam" id="PF00389"/>
    </source>
</evidence>
<keyword evidence="8" id="KW-1185">Reference proteome</keyword>
<dbReference type="CDD" id="cd12169">
    <property type="entry name" value="PGDH_like_1"/>
    <property type="match status" value="1"/>
</dbReference>
<evidence type="ECO:0000256" key="1">
    <source>
        <dbReference type="ARBA" id="ARBA00005854"/>
    </source>
</evidence>
<dbReference type="GO" id="GO:0051287">
    <property type="term" value="F:NAD binding"/>
    <property type="evidence" value="ECO:0007669"/>
    <property type="project" value="InterPro"/>
</dbReference>
<feature type="domain" description="D-isomer specific 2-hydroxyacid dehydrogenase catalytic" evidence="5">
    <location>
        <begin position="26"/>
        <end position="317"/>
    </location>
</feature>
<dbReference type="PANTHER" id="PTHR42789">
    <property type="entry name" value="D-ISOMER SPECIFIC 2-HYDROXYACID DEHYDROGENASE FAMILY PROTEIN (AFU_ORTHOLOGUE AFUA_6G10090)"/>
    <property type="match status" value="1"/>
</dbReference>
<dbReference type="InterPro" id="IPR050857">
    <property type="entry name" value="D-2-hydroxyacid_DH"/>
</dbReference>
<dbReference type="Gene3D" id="3.40.50.720">
    <property type="entry name" value="NAD(P)-binding Rossmann-like Domain"/>
    <property type="match status" value="2"/>
</dbReference>
<evidence type="ECO:0000256" key="2">
    <source>
        <dbReference type="ARBA" id="ARBA00023002"/>
    </source>
</evidence>
<dbReference type="Proteomes" id="UP001178888">
    <property type="component" value="Unassembled WGS sequence"/>
</dbReference>
<dbReference type="RefSeq" id="WP_308914576.1">
    <property type="nucleotide sequence ID" value="NZ_JAVGVR010000002.1"/>
</dbReference>
<dbReference type="PANTHER" id="PTHR42789:SF1">
    <property type="entry name" value="D-ISOMER SPECIFIC 2-HYDROXYACID DEHYDROGENASE FAMILY PROTEIN (AFU_ORTHOLOGUE AFUA_6G10090)"/>
    <property type="match status" value="1"/>
</dbReference>
<reference evidence="7" key="1">
    <citation type="submission" date="2023-08" db="EMBL/GenBank/DDBJ databases">
        <title>Nitrogen cycling bacteria in agricultural field soils.</title>
        <authorList>
            <person name="Jang J."/>
        </authorList>
    </citation>
    <scope>NUCLEOTIDE SEQUENCE</scope>
    <source>
        <strain evidence="7">PS3-36</strain>
    </source>
</reference>
<dbReference type="InterPro" id="IPR036291">
    <property type="entry name" value="NAD(P)-bd_dom_sf"/>
</dbReference>
<dbReference type="InterPro" id="IPR006139">
    <property type="entry name" value="D-isomer_2_OHA_DH_cat_dom"/>
</dbReference>
<dbReference type="AlphaFoldDB" id="A0AA90Z5H0"/>
<evidence type="ECO:0000256" key="3">
    <source>
        <dbReference type="ARBA" id="ARBA00023027"/>
    </source>
</evidence>
<dbReference type="GO" id="GO:0016616">
    <property type="term" value="F:oxidoreductase activity, acting on the CH-OH group of donors, NAD or NADP as acceptor"/>
    <property type="evidence" value="ECO:0007669"/>
    <property type="project" value="InterPro"/>
</dbReference>
<dbReference type="Pfam" id="PF00389">
    <property type="entry name" value="2-Hacid_dh"/>
    <property type="match status" value="1"/>
</dbReference>
<comment type="similarity">
    <text evidence="1 4">Belongs to the D-isomer specific 2-hydroxyacid dehydrogenase family.</text>
</comment>
<comment type="caution">
    <text evidence="7">The sequence shown here is derived from an EMBL/GenBank/DDBJ whole genome shotgun (WGS) entry which is preliminary data.</text>
</comment>
<protein>
    <submittedName>
        <fullName evidence="7">D-2-hydroxyacid dehydrogenase family protein</fullName>
    </submittedName>
</protein>
<evidence type="ECO:0000313" key="7">
    <source>
        <dbReference type="EMBL" id="MDQ6600953.1"/>
    </source>
</evidence>
<keyword evidence="2 4" id="KW-0560">Oxidoreductase</keyword>
<evidence type="ECO:0000259" key="6">
    <source>
        <dbReference type="Pfam" id="PF02826"/>
    </source>
</evidence>
<proteinExistence type="inferred from homology"/>
<dbReference type="FunFam" id="3.40.50.720:FF:000203">
    <property type="entry name" value="D-3-phosphoglycerate dehydrogenase (SerA)"/>
    <property type="match status" value="1"/>
</dbReference>
<organism evidence="7 8">
    <name type="scientific">Bacillus salipaludis</name>
    <dbReference type="NCBI Taxonomy" id="2547811"/>
    <lineage>
        <taxon>Bacteria</taxon>
        <taxon>Bacillati</taxon>
        <taxon>Bacillota</taxon>
        <taxon>Bacilli</taxon>
        <taxon>Bacillales</taxon>
        <taxon>Bacillaceae</taxon>
        <taxon>Bacillus</taxon>
    </lineage>
</organism>
<dbReference type="SUPFAM" id="SSF51735">
    <property type="entry name" value="NAD(P)-binding Rossmann-fold domains"/>
    <property type="match status" value="1"/>
</dbReference>
<gene>
    <name evidence="7" type="ORF">RCG21_32680</name>
</gene>
<accession>A0AA90Z5H0</accession>
<dbReference type="Pfam" id="PF02826">
    <property type="entry name" value="2-Hacid_dh_C"/>
    <property type="match status" value="1"/>
</dbReference>
<dbReference type="InterPro" id="IPR006140">
    <property type="entry name" value="D-isomer_DH_NAD-bd"/>
</dbReference>
<name>A0AA90Z5H0_9BACI</name>
<keyword evidence="3" id="KW-0520">NAD</keyword>
<evidence type="ECO:0000256" key="4">
    <source>
        <dbReference type="RuleBase" id="RU003719"/>
    </source>
</evidence>
<sequence>MGIFRCAILDDFQNVAADFANWSSISERVEVHTFSKHYDNEDELVNAIKDYEILVIMRERTAFGASVLSRLPRLKLLITTGMKNSSIDLTAASSQGVVVCGTESYPEPPTELTWALLLGLARNIVPEHNAIRANGPWQSSVGTDLYGKRLGLLGLGKIGSRVARIGQAFGMEVAAWSQNLTQERAEEAGVRLVSSKEELLETSDFVSIHLVLSDRTKHLLGREEFKRMKKSSYLINTSRAAIVDQNALIDTLKNDWIRGAALDVFEKEPLSQEDVFRSLPNVLMTPHLGYVSERNYLAYYRQAIEDIQAFLLGEPIRKIN</sequence>
<evidence type="ECO:0000313" key="8">
    <source>
        <dbReference type="Proteomes" id="UP001178888"/>
    </source>
</evidence>
<dbReference type="EMBL" id="JAVGVR010000002">
    <property type="protein sequence ID" value="MDQ6600953.1"/>
    <property type="molecule type" value="Genomic_DNA"/>
</dbReference>